<keyword evidence="12" id="KW-1185">Reference proteome</keyword>
<evidence type="ECO:0000256" key="6">
    <source>
        <dbReference type="ARBA" id="ARBA00022989"/>
    </source>
</evidence>
<gene>
    <name evidence="11" type="ORF">JKP88DRAFT_348681</name>
</gene>
<dbReference type="InterPro" id="IPR023395">
    <property type="entry name" value="MCP_dom_sf"/>
</dbReference>
<dbReference type="GO" id="GO:0031966">
    <property type="term" value="C:mitochondrial membrane"/>
    <property type="evidence" value="ECO:0007669"/>
    <property type="project" value="UniProtKB-SubCell"/>
</dbReference>
<dbReference type="PROSITE" id="PS50920">
    <property type="entry name" value="SOLCAR"/>
    <property type="match status" value="3"/>
</dbReference>
<feature type="repeat" description="Solcar" evidence="9">
    <location>
        <begin position="203"/>
        <end position="357"/>
    </location>
</feature>
<feature type="repeat" description="Solcar" evidence="9">
    <location>
        <begin position="21"/>
        <end position="106"/>
    </location>
</feature>
<comment type="similarity">
    <text evidence="2 10">Belongs to the mitochondrial carrier (TC 2.A.29) family.</text>
</comment>
<evidence type="ECO:0000256" key="1">
    <source>
        <dbReference type="ARBA" id="ARBA00004225"/>
    </source>
</evidence>
<organism evidence="11 12">
    <name type="scientific">Tribonema minus</name>
    <dbReference type="NCBI Taxonomy" id="303371"/>
    <lineage>
        <taxon>Eukaryota</taxon>
        <taxon>Sar</taxon>
        <taxon>Stramenopiles</taxon>
        <taxon>Ochrophyta</taxon>
        <taxon>PX clade</taxon>
        <taxon>Xanthophyceae</taxon>
        <taxon>Tribonematales</taxon>
        <taxon>Tribonemataceae</taxon>
        <taxon>Tribonema</taxon>
    </lineage>
</organism>
<comment type="caution">
    <text evidence="11">The sequence shown here is derived from an EMBL/GenBank/DDBJ whole genome shotgun (WGS) entry which is preliminary data.</text>
</comment>
<dbReference type="PRINTS" id="PR00926">
    <property type="entry name" value="MITOCARRIER"/>
</dbReference>
<evidence type="ECO:0000256" key="8">
    <source>
        <dbReference type="ARBA" id="ARBA00023136"/>
    </source>
</evidence>
<accession>A0A835YZ17</accession>
<dbReference type="Pfam" id="PF00153">
    <property type="entry name" value="Mito_carr"/>
    <property type="match status" value="4"/>
</dbReference>
<evidence type="ECO:0000256" key="3">
    <source>
        <dbReference type="ARBA" id="ARBA00022448"/>
    </source>
</evidence>
<dbReference type="EMBL" id="JAFCMP010000224">
    <property type="protein sequence ID" value="KAG5182677.1"/>
    <property type="molecule type" value="Genomic_DNA"/>
</dbReference>
<dbReference type="AlphaFoldDB" id="A0A835YZ17"/>
<evidence type="ECO:0000313" key="11">
    <source>
        <dbReference type="EMBL" id="KAG5182677.1"/>
    </source>
</evidence>
<name>A0A835YZ17_9STRA</name>
<evidence type="ECO:0000256" key="10">
    <source>
        <dbReference type="RuleBase" id="RU000488"/>
    </source>
</evidence>
<dbReference type="GO" id="GO:0048250">
    <property type="term" value="P:iron import into the mitochondrion"/>
    <property type="evidence" value="ECO:0007669"/>
    <property type="project" value="TreeGrafter"/>
</dbReference>
<dbReference type="PANTHER" id="PTHR45758:SF4">
    <property type="entry name" value="MITOFERRIN-1"/>
    <property type="match status" value="1"/>
</dbReference>
<dbReference type="Gene3D" id="1.50.40.10">
    <property type="entry name" value="Mitochondrial carrier domain"/>
    <property type="match status" value="1"/>
</dbReference>
<keyword evidence="7" id="KW-0496">Mitochondrion</keyword>
<comment type="subcellular location">
    <subcellularLocation>
        <location evidence="1">Mitochondrion membrane</location>
        <topology evidence="1">Multi-pass membrane protein</topology>
    </subcellularLocation>
</comment>
<dbReference type="InterPro" id="IPR018108">
    <property type="entry name" value="MCP_transmembrane"/>
</dbReference>
<dbReference type="Proteomes" id="UP000664859">
    <property type="component" value="Unassembled WGS sequence"/>
</dbReference>
<evidence type="ECO:0000256" key="5">
    <source>
        <dbReference type="ARBA" id="ARBA00022737"/>
    </source>
</evidence>
<dbReference type="OrthoDB" id="43906at2759"/>
<dbReference type="SUPFAM" id="SSF103506">
    <property type="entry name" value="Mitochondrial carrier"/>
    <property type="match status" value="1"/>
</dbReference>
<keyword evidence="8 9" id="KW-0472">Membrane</keyword>
<proteinExistence type="inferred from homology"/>
<sequence>MDPAEAVAVADLDWEDWSGEGNFVHHMLAGSIAGITEHTVMFPVDTIKTHIQCMRECPERQAGARVLEMVRGQGMLRLWRGVGTMFMGCVPAHAAYFSVLEASKSRFGANAGGHKPVAAAAAGGLATVFHDAFMTPMDVIKQRLQLGYYRGIGDCVRTIVRTEGARALYRSFPTTLFMNIPYGAVMVAANESLKTALRPRGDHTTATFMAAGCGAGAVAAAATTPLDVVKTRLQTQALLTAAGRAHAAPAAHSGNGLGKLPVLLGRGLRQGGAGAGGGAVAAAMPAVFHSNAAGRCAKGCGEKPEVPLQYRGLVDAVRQIHAAEGMRGFFRGVVPRLLVHAPSVAISWTTYETAKRWLQGDGEGTP</sequence>
<keyword evidence="6" id="KW-1133">Transmembrane helix</keyword>
<feature type="repeat" description="Solcar" evidence="9">
    <location>
        <begin position="114"/>
        <end position="196"/>
    </location>
</feature>
<evidence type="ECO:0000256" key="2">
    <source>
        <dbReference type="ARBA" id="ARBA00006375"/>
    </source>
</evidence>
<protein>
    <submittedName>
        <fullName evidence="11">Mitoferrin-like protein</fullName>
    </submittedName>
</protein>
<reference evidence="11" key="1">
    <citation type="submission" date="2021-02" db="EMBL/GenBank/DDBJ databases">
        <title>First Annotated Genome of the Yellow-green Alga Tribonema minus.</title>
        <authorList>
            <person name="Mahan K.M."/>
        </authorList>
    </citation>
    <scope>NUCLEOTIDE SEQUENCE</scope>
    <source>
        <strain evidence="11">UTEX B ZZ1240</strain>
    </source>
</reference>
<dbReference type="PANTHER" id="PTHR45758">
    <property type="entry name" value="MITOFERRIN-1-RELATED"/>
    <property type="match status" value="1"/>
</dbReference>
<dbReference type="InterPro" id="IPR002067">
    <property type="entry name" value="MCP"/>
</dbReference>
<evidence type="ECO:0000256" key="4">
    <source>
        <dbReference type="ARBA" id="ARBA00022692"/>
    </source>
</evidence>
<keyword evidence="4 9" id="KW-0812">Transmembrane</keyword>
<keyword evidence="3 10" id="KW-0813">Transport</keyword>
<evidence type="ECO:0000256" key="9">
    <source>
        <dbReference type="PROSITE-ProRule" id="PRU00282"/>
    </source>
</evidence>
<evidence type="ECO:0000313" key="12">
    <source>
        <dbReference type="Proteomes" id="UP000664859"/>
    </source>
</evidence>
<evidence type="ECO:0000256" key="7">
    <source>
        <dbReference type="ARBA" id="ARBA00023128"/>
    </source>
</evidence>
<dbReference type="GO" id="GO:0015093">
    <property type="term" value="F:ferrous iron transmembrane transporter activity"/>
    <property type="evidence" value="ECO:0007669"/>
    <property type="project" value="TreeGrafter"/>
</dbReference>
<keyword evidence="5" id="KW-0677">Repeat</keyword>